<protein>
    <submittedName>
        <fullName evidence="1">Uncharacterized protein</fullName>
    </submittedName>
</protein>
<name>A0A843WNY8_COLES</name>
<reference evidence="1" key="1">
    <citation type="submission" date="2017-07" db="EMBL/GenBank/DDBJ databases">
        <title>Taro Niue Genome Assembly and Annotation.</title>
        <authorList>
            <person name="Atibalentja N."/>
            <person name="Keating K."/>
            <person name="Fields C.J."/>
        </authorList>
    </citation>
    <scope>NUCLEOTIDE SEQUENCE</scope>
    <source>
        <strain evidence="1">Niue_2</strain>
        <tissue evidence="1">Leaf</tissue>
    </source>
</reference>
<organism evidence="1 2">
    <name type="scientific">Colocasia esculenta</name>
    <name type="common">Wild taro</name>
    <name type="synonym">Arum esculentum</name>
    <dbReference type="NCBI Taxonomy" id="4460"/>
    <lineage>
        <taxon>Eukaryota</taxon>
        <taxon>Viridiplantae</taxon>
        <taxon>Streptophyta</taxon>
        <taxon>Embryophyta</taxon>
        <taxon>Tracheophyta</taxon>
        <taxon>Spermatophyta</taxon>
        <taxon>Magnoliopsida</taxon>
        <taxon>Liliopsida</taxon>
        <taxon>Araceae</taxon>
        <taxon>Aroideae</taxon>
        <taxon>Colocasieae</taxon>
        <taxon>Colocasia</taxon>
    </lineage>
</organism>
<dbReference type="Proteomes" id="UP000652761">
    <property type="component" value="Unassembled WGS sequence"/>
</dbReference>
<proteinExistence type="predicted"/>
<sequence length="265" mass="28937">MLEGLCLHVCHMSRAGRVADVGSGKAKASYVAFMCGVGWSPLWFTLCAYGAAVGPFVRDYETERRHSCVEALWWYLMAVDYRCVMCEALVSGALAPVALKECVVHVARVPKGVKLGPAAVWFAGVVLVGLHCDLLSVHVERQLDLSRHICVEAFVVVPHGSRLGPPALVLVVLCELVLPRGMPQDRPAKKPHRRCVSGSPPLVPITIVAPRHCSPVPTVVIDLVATAAVSLWPEHPKVRHWKQGLAGDQYVYRYPSPNQERATSD</sequence>
<evidence type="ECO:0000313" key="1">
    <source>
        <dbReference type="EMBL" id="MQM09356.1"/>
    </source>
</evidence>
<evidence type="ECO:0000313" key="2">
    <source>
        <dbReference type="Proteomes" id="UP000652761"/>
    </source>
</evidence>
<dbReference type="EMBL" id="NMUH01004354">
    <property type="protein sequence ID" value="MQM09356.1"/>
    <property type="molecule type" value="Genomic_DNA"/>
</dbReference>
<accession>A0A843WNY8</accession>
<keyword evidence="2" id="KW-1185">Reference proteome</keyword>
<comment type="caution">
    <text evidence="1">The sequence shown here is derived from an EMBL/GenBank/DDBJ whole genome shotgun (WGS) entry which is preliminary data.</text>
</comment>
<gene>
    <name evidence="1" type="ORF">Taro_042225</name>
</gene>
<dbReference type="AlphaFoldDB" id="A0A843WNY8"/>